<sequence length="138" mass="15143">MPPGGRIAATENWVIEHCLGPLGLGTLILKPRRHVTAVADLNDGETDELGPLLRQCSQLAAELIPAEQVYNTLWSHSGAVPGHVHYVIQPVTRDQVQTTGVYGPALQMHMFMENVHEGDASITDICDTARRLWAGRRD</sequence>
<dbReference type="Proteomes" id="UP001432128">
    <property type="component" value="Chromosome"/>
</dbReference>
<gene>
    <name evidence="1" type="ORF">OG579_14400</name>
</gene>
<name>A0AAU4JYN9_9NOCA</name>
<evidence type="ECO:0000313" key="2">
    <source>
        <dbReference type="Proteomes" id="UP001432128"/>
    </source>
</evidence>
<organism evidence="1 2">
    <name type="scientific">Williamsia herbipolensis</name>
    <dbReference type="NCBI Taxonomy" id="1603258"/>
    <lineage>
        <taxon>Bacteria</taxon>
        <taxon>Bacillati</taxon>
        <taxon>Actinomycetota</taxon>
        <taxon>Actinomycetes</taxon>
        <taxon>Mycobacteriales</taxon>
        <taxon>Nocardiaceae</taxon>
        <taxon>Williamsia</taxon>
    </lineage>
</organism>
<evidence type="ECO:0000313" key="1">
    <source>
        <dbReference type="EMBL" id="WUM18913.1"/>
    </source>
</evidence>
<dbReference type="EMBL" id="CP108021">
    <property type="protein sequence ID" value="WUM18913.1"/>
    <property type="molecule type" value="Genomic_DNA"/>
</dbReference>
<accession>A0AAU4JYN9</accession>
<dbReference type="SUPFAM" id="SSF54197">
    <property type="entry name" value="HIT-like"/>
    <property type="match status" value="1"/>
</dbReference>
<dbReference type="InterPro" id="IPR036265">
    <property type="entry name" value="HIT-like_sf"/>
</dbReference>
<dbReference type="AlphaFoldDB" id="A0AAU4JYN9"/>
<reference evidence="1 2" key="1">
    <citation type="submission" date="2022-10" db="EMBL/GenBank/DDBJ databases">
        <title>The complete genomes of actinobacterial strains from the NBC collection.</title>
        <authorList>
            <person name="Joergensen T.S."/>
            <person name="Alvarez Arevalo M."/>
            <person name="Sterndorff E.B."/>
            <person name="Faurdal D."/>
            <person name="Vuksanovic O."/>
            <person name="Mourched A.-S."/>
            <person name="Charusanti P."/>
            <person name="Shaw S."/>
            <person name="Blin K."/>
            <person name="Weber T."/>
        </authorList>
    </citation>
    <scope>NUCLEOTIDE SEQUENCE [LARGE SCALE GENOMIC DNA]</scope>
    <source>
        <strain evidence="1 2">NBC_00319</strain>
    </source>
</reference>
<protein>
    <recommendedName>
        <fullName evidence="3">Diadenosine tetraphosphate (Ap4A) hydrolase</fullName>
    </recommendedName>
</protein>
<keyword evidence="2" id="KW-1185">Reference proteome</keyword>
<evidence type="ECO:0008006" key="3">
    <source>
        <dbReference type="Google" id="ProtNLM"/>
    </source>
</evidence>
<dbReference type="RefSeq" id="WP_328856488.1">
    <property type="nucleotide sequence ID" value="NZ_CP108021.1"/>
</dbReference>
<proteinExistence type="predicted"/>
<dbReference type="KEGG" id="whr:OG579_14400"/>
<dbReference type="Gene3D" id="3.30.428.10">
    <property type="entry name" value="HIT-like"/>
    <property type="match status" value="1"/>
</dbReference>